<evidence type="ECO:0000313" key="2">
    <source>
        <dbReference type="Proteomes" id="UP000036958"/>
    </source>
</evidence>
<gene>
    <name evidence="1" type="ORF">NC99_16830</name>
</gene>
<protein>
    <submittedName>
        <fullName evidence="1">Uncharacterized protein</fullName>
    </submittedName>
</protein>
<keyword evidence="2" id="KW-1185">Reference proteome</keyword>
<evidence type="ECO:0000313" key="1">
    <source>
        <dbReference type="EMBL" id="KOH45500.1"/>
    </source>
</evidence>
<name>A0A0L8VAJ3_9BACT</name>
<dbReference type="AlphaFoldDB" id="A0A0L8VAJ3"/>
<sequence length="72" mass="8215">MQVFPVPRHHRSASRNRFLYPFAAAHETSRFFAWLHSEAGLHRTARVAPYVPLRSTPGATLARTRPPPQIIL</sequence>
<dbReference type="EMBL" id="LGIA01000123">
    <property type="protein sequence ID" value="KOH45500.1"/>
    <property type="molecule type" value="Genomic_DNA"/>
</dbReference>
<accession>A0A0L8VAJ3</accession>
<comment type="caution">
    <text evidence="1">The sequence shown here is derived from an EMBL/GenBank/DDBJ whole genome shotgun (WGS) entry which is preliminary data.</text>
</comment>
<proteinExistence type="predicted"/>
<reference evidence="2" key="1">
    <citation type="submission" date="2015-07" db="EMBL/GenBank/DDBJ databases">
        <title>Genome sequencing of Sunxiuqinia dokdonensis strain SK.</title>
        <authorList>
            <person name="Ahn S."/>
            <person name="Kim B.-C."/>
        </authorList>
    </citation>
    <scope>NUCLEOTIDE SEQUENCE [LARGE SCALE GENOMIC DNA]</scope>
    <source>
        <strain evidence="2">SK</strain>
    </source>
</reference>
<organism evidence="1 2">
    <name type="scientific">Sunxiuqinia dokdonensis</name>
    <dbReference type="NCBI Taxonomy" id="1409788"/>
    <lineage>
        <taxon>Bacteria</taxon>
        <taxon>Pseudomonadati</taxon>
        <taxon>Bacteroidota</taxon>
        <taxon>Bacteroidia</taxon>
        <taxon>Marinilabiliales</taxon>
        <taxon>Prolixibacteraceae</taxon>
        <taxon>Sunxiuqinia</taxon>
    </lineage>
</organism>
<dbReference type="Proteomes" id="UP000036958">
    <property type="component" value="Unassembled WGS sequence"/>
</dbReference>